<dbReference type="InterPro" id="IPR024077">
    <property type="entry name" value="Neurolysin/TOP_dom2"/>
</dbReference>
<dbReference type="SUPFAM" id="SSF55486">
    <property type="entry name" value="Metalloproteases ('zincins'), catalytic domain"/>
    <property type="match status" value="1"/>
</dbReference>
<dbReference type="PANTHER" id="PTHR11804:SF82">
    <property type="entry name" value="THIMET OLIGOPEPTIDASE-RELATED"/>
    <property type="match status" value="1"/>
</dbReference>
<keyword evidence="3 7" id="KW-0479">Metal-binding</keyword>
<name>A0A9W6XVR0_9STRA</name>
<evidence type="ECO:0000256" key="2">
    <source>
        <dbReference type="ARBA" id="ARBA00022670"/>
    </source>
</evidence>
<dbReference type="EMBL" id="BSXT01001976">
    <property type="protein sequence ID" value="GMF46504.1"/>
    <property type="molecule type" value="Genomic_DNA"/>
</dbReference>
<proteinExistence type="inferred from homology"/>
<dbReference type="GO" id="GO:0004222">
    <property type="term" value="F:metalloendopeptidase activity"/>
    <property type="evidence" value="ECO:0007669"/>
    <property type="project" value="InterPro"/>
</dbReference>
<dbReference type="InterPro" id="IPR001567">
    <property type="entry name" value="Pept_M3A_M3B_dom"/>
</dbReference>
<evidence type="ECO:0000256" key="6">
    <source>
        <dbReference type="ARBA" id="ARBA00023049"/>
    </source>
</evidence>
<keyword evidence="5 7" id="KW-0862">Zinc</keyword>
<feature type="domain" description="Peptidase M3A/M3B catalytic" evidence="8">
    <location>
        <begin position="249"/>
        <end position="685"/>
    </location>
</feature>
<dbReference type="Gene3D" id="1.10.1370.10">
    <property type="entry name" value="Neurolysin, domain 3"/>
    <property type="match status" value="1"/>
</dbReference>
<dbReference type="InterPro" id="IPR024079">
    <property type="entry name" value="MetalloPept_cat_dom_sf"/>
</dbReference>
<protein>
    <submittedName>
        <fullName evidence="9">Unnamed protein product</fullName>
    </submittedName>
</protein>
<evidence type="ECO:0000313" key="9">
    <source>
        <dbReference type="EMBL" id="GMF46504.1"/>
    </source>
</evidence>
<evidence type="ECO:0000256" key="4">
    <source>
        <dbReference type="ARBA" id="ARBA00022801"/>
    </source>
</evidence>
<accession>A0A9W6XVR0</accession>
<dbReference type="InterPro" id="IPR045090">
    <property type="entry name" value="Pept_M3A_M3B"/>
</dbReference>
<keyword evidence="10" id="KW-1185">Reference proteome</keyword>
<dbReference type="OrthoDB" id="534666at2759"/>
<evidence type="ECO:0000256" key="1">
    <source>
        <dbReference type="ARBA" id="ARBA00006040"/>
    </source>
</evidence>
<comment type="cofactor">
    <cofactor evidence="7">
        <name>Zn(2+)</name>
        <dbReference type="ChEBI" id="CHEBI:29105"/>
    </cofactor>
    <text evidence="7">Binds 1 zinc ion.</text>
</comment>
<dbReference type="PANTHER" id="PTHR11804">
    <property type="entry name" value="PROTEASE M3 THIMET OLIGOPEPTIDASE-RELATED"/>
    <property type="match status" value="1"/>
</dbReference>
<dbReference type="Gene3D" id="1.20.1050.40">
    <property type="entry name" value="Endopeptidase. Chain P, domain 1"/>
    <property type="match status" value="1"/>
</dbReference>
<dbReference type="GO" id="GO:0046872">
    <property type="term" value="F:metal ion binding"/>
    <property type="evidence" value="ECO:0007669"/>
    <property type="project" value="UniProtKB-UniRule"/>
</dbReference>
<organism evidence="9 10">
    <name type="scientific">Phytophthora fragariaefolia</name>
    <dbReference type="NCBI Taxonomy" id="1490495"/>
    <lineage>
        <taxon>Eukaryota</taxon>
        <taxon>Sar</taxon>
        <taxon>Stramenopiles</taxon>
        <taxon>Oomycota</taxon>
        <taxon>Peronosporomycetes</taxon>
        <taxon>Peronosporales</taxon>
        <taxon>Peronosporaceae</taxon>
        <taxon>Phytophthora</taxon>
    </lineage>
</organism>
<comment type="caution">
    <text evidence="9">The sequence shown here is derived from an EMBL/GenBank/DDBJ whole genome shotgun (WGS) entry which is preliminary data.</text>
</comment>
<dbReference type="Gene3D" id="3.40.390.10">
    <property type="entry name" value="Collagenase (Catalytic Domain)"/>
    <property type="match status" value="1"/>
</dbReference>
<dbReference type="GO" id="GO:0006508">
    <property type="term" value="P:proteolysis"/>
    <property type="evidence" value="ECO:0007669"/>
    <property type="project" value="UniProtKB-KW"/>
</dbReference>
<keyword evidence="6 7" id="KW-0482">Metalloprotease</keyword>
<comment type="similarity">
    <text evidence="1 7">Belongs to the peptidase M3 family.</text>
</comment>
<dbReference type="Proteomes" id="UP001165121">
    <property type="component" value="Unassembled WGS sequence"/>
</dbReference>
<evidence type="ECO:0000259" key="8">
    <source>
        <dbReference type="Pfam" id="PF01432"/>
    </source>
</evidence>
<evidence type="ECO:0000313" key="10">
    <source>
        <dbReference type="Proteomes" id="UP001165121"/>
    </source>
</evidence>
<reference evidence="9" key="1">
    <citation type="submission" date="2023-04" db="EMBL/GenBank/DDBJ databases">
        <title>Phytophthora fragariaefolia NBRC 109709.</title>
        <authorList>
            <person name="Ichikawa N."/>
            <person name="Sato H."/>
            <person name="Tonouchi N."/>
        </authorList>
    </citation>
    <scope>NUCLEOTIDE SEQUENCE</scope>
    <source>
        <strain evidence="9">NBRC 109709</strain>
    </source>
</reference>
<keyword evidence="4 7" id="KW-0378">Hydrolase</keyword>
<keyword evidence="2 7" id="KW-0645">Protease</keyword>
<dbReference type="GO" id="GO:0006518">
    <property type="term" value="P:peptide metabolic process"/>
    <property type="evidence" value="ECO:0007669"/>
    <property type="project" value="TreeGrafter"/>
</dbReference>
<dbReference type="AlphaFoldDB" id="A0A9W6XVR0"/>
<evidence type="ECO:0000256" key="5">
    <source>
        <dbReference type="ARBA" id="ARBA00022833"/>
    </source>
</evidence>
<dbReference type="Pfam" id="PF01432">
    <property type="entry name" value="Peptidase_M3"/>
    <property type="match status" value="1"/>
</dbReference>
<dbReference type="InterPro" id="IPR024080">
    <property type="entry name" value="Neurolysin/TOP_N"/>
</dbReference>
<dbReference type="FunFam" id="3.40.390.10:FF:000006">
    <property type="entry name" value="Thimet oligopeptidase 1"/>
    <property type="match status" value="1"/>
</dbReference>
<gene>
    <name evidence="9" type="ORF">Pfra01_001713600</name>
</gene>
<dbReference type="CDD" id="cd06455">
    <property type="entry name" value="M3A_TOP"/>
    <property type="match status" value="1"/>
</dbReference>
<sequence length="691" mass="78521">MIGAETRSPPLPAANVKPTHGVVYWFIDEAAAAKLSDEARMRVDDEIAALAPAAVTFGNSAQKLIDLDHEMLSRVTNVTFLGQVAADKETRDACTKADEAIEDFSVQRSMRADVYKSIHALYKSAAYQKLDKVTQRYVHRLVQDFERNGLQLPEKQQKEVQAWKQKLSKLGIQFQQNLSEETIEVKFSQDELKGLSDDFIAALEKGDDGKYKVRLRYVLIPLDMFTFLMRRCTCSLQIALSYPTVFPILNTCTVESTRKAVEYAFNRRCISTNAAILEEMLEIRHKVALALGYENHAAYVLEQRMAESPANVKEFLNDLDNKLVPLAKKDLDDLLKLKQSDCERNGWKFDGKINMWDFRFYMDQFVKKHCSIDSEKLREYFPLTHVTAELLSMYQELLSLKFVEISQPHVWHKDVCMFAVYDARPGKVGNLVGHFYLDLFPRTGKYGHAACFTLQQGCANSQGVREYPAAAMVANFNAPTKSKPSLLGHQEVVTYFHEFGHVMHCLCSEVDIPRFAGTRVERDFVEAPSQMLENWCWEKEPLQRLSSHYATGENANTGLLNKRQLLFAIFDQTIHSKPKSNTAQLLKQLQTEIMLIDMTPKTNFAASFGHLAGGYDAQYYGYMWSEVFSMDMFVSRFKKEGLMNPKTGLAYRELILARGGSVDASVMLKDFLGRAPNQDAFLLSKGLKVEA</sequence>
<evidence type="ECO:0000256" key="3">
    <source>
        <dbReference type="ARBA" id="ARBA00022723"/>
    </source>
</evidence>
<evidence type="ECO:0000256" key="7">
    <source>
        <dbReference type="RuleBase" id="RU003435"/>
    </source>
</evidence>